<gene>
    <name evidence="3" type="ORF">SAMN05216313_13831</name>
</gene>
<dbReference type="GO" id="GO:0016903">
    <property type="term" value="F:oxidoreductase activity, acting on the aldehyde or oxo group of donors"/>
    <property type="evidence" value="ECO:0007669"/>
    <property type="project" value="InterPro"/>
</dbReference>
<protein>
    <submittedName>
        <fullName evidence="3">Indolepyruvate ferredoxin oxidoreductase beta subunit</fullName>
    </submittedName>
</protein>
<accession>A0A1I0JZV0</accession>
<evidence type="ECO:0000256" key="1">
    <source>
        <dbReference type="ARBA" id="ARBA00023002"/>
    </source>
</evidence>
<keyword evidence="4" id="KW-1185">Reference proteome</keyword>
<dbReference type="SUPFAM" id="SSF53323">
    <property type="entry name" value="Pyruvate-ferredoxin oxidoreductase, PFOR, domain III"/>
    <property type="match status" value="1"/>
</dbReference>
<dbReference type="NCBIfam" id="NF005325">
    <property type="entry name" value="PRK06853.1-5"/>
    <property type="match status" value="1"/>
</dbReference>
<organism evidence="3 4">
    <name type="scientific">Enterocloster lavalensis</name>
    <dbReference type="NCBI Taxonomy" id="460384"/>
    <lineage>
        <taxon>Bacteria</taxon>
        <taxon>Bacillati</taxon>
        <taxon>Bacillota</taxon>
        <taxon>Clostridia</taxon>
        <taxon>Lachnospirales</taxon>
        <taxon>Lachnospiraceae</taxon>
        <taxon>Enterocloster</taxon>
    </lineage>
</organism>
<dbReference type="Gene3D" id="3.40.920.10">
    <property type="entry name" value="Pyruvate-ferredoxin oxidoreductase, PFOR, domain III"/>
    <property type="match status" value="1"/>
</dbReference>
<dbReference type="Pfam" id="PF01558">
    <property type="entry name" value="POR"/>
    <property type="match status" value="1"/>
</dbReference>
<dbReference type="AlphaFoldDB" id="A0A1I0JZV0"/>
<evidence type="ECO:0000313" key="3">
    <source>
        <dbReference type="EMBL" id="SEU15686.1"/>
    </source>
</evidence>
<name>A0A1I0JZV0_9FIRM</name>
<dbReference type="InterPro" id="IPR052198">
    <property type="entry name" value="IorB_Oxidoreductase"/>
</dbReference>
<evidence type="ECO:0000259" key="2">
    <source>
        <dbReference type="Pfam" id="PF01558"/>
    </source>
</evidence>
<dbReference type="Proteomes" id="UP000198508">
    <property type="component" value="Unassembled WGS sequence"/>
</dbReference>
<dbReference type="InterPro" id="IPR019752">
    <property type="entry name" value="Pyrv/ketoisovalerate_OxRed_cat"/>
</dbReference>
<dbReference type="STRING" id="460384.SAMN05216313_13831"/>
<evidence type="ECO:0000313" key="4">
    <source>
        <dbReference type="Proteomes" id="UP000198508"/>
    </source>
</evidence>
<feature type="domain" description="Pyruvate/ketoisovalerate oxidoreductase catalytic" evidence="2">
    <location>
        <begin position="16"/>
        <end position="192"/>
    </location>
</feature>
<reference evidence="4" key="1">
    <citation type="submission" date="2016-10" db="EMBL/GenBank/DDBJ databases">
        <authorList>
            <person name="Varghese N."/>
            <person name="Submissions S."/>
        </authorList>
    </citation>
    <scope>NUCLEOTIDE SEQUENCE [LARGE SCALE GENOMIC DNA]</scope>
    <source>
        <strain evidence="4">NLAE-zl-G277</strain>
    </source>
</reference>
<keyword evidence="1" id="KW-0560">Oxidoreductase</keyword>
<keyword evidence="3" id="KW-0670">Pyruvate</keyword>
<dbReference type="PANTHER" id="PTHR43854:SF1">
    <property type="entry name" value="INDOLEPYRUVATE OXIDOREDUCTASE SUBUNIT IORB"/>
    <property type="match status" value="1"/>
</dbReference>
<dbReference type="EMBL" id="FOIM01000038">
    <property type="protein sequence ID" value="SEU15686.1"/>
    <property type="molecule type" value="Genomic_DNA"/>
</dbReference>
<dbReference type="PANTHER" id="PTHR43854">
    <property type="entry name" value="INDOLEPYRUVATE OXIDOREDUCTASE SUBUNIT IORB"/>
    <property type="match status" value="1"/>
</dbReference>
<sequence>MSEKMATKNIMIVGVGGQGTLLTSRILGKLAIRAGYDVKLSEVHGMAQRGGSVVTFVRYGESVAEPIVEEGQADVLIAFERLEALRYLHFLKKDGVVIVNDWRIDPITVVTGVASYPDGILDTLKEQRDTIVVEATKEAKKMGAPRAFNVIVLGAAARHMGFEKEDWISVIETTVPPKTIEVNKKAFEAGYALEA</sequence>
<dbReference type="InterPro" id="IPR002869">
    <property type="entry name" value="Pyrv_flavodox_OxRed_cen"/>
</dbReference>
<proteinExistence type="predicted"/>